<proteinExistence type="predicted"/>
<dbReference type="PANTHER" id="PTHR36708">
    <property type="entry name" value="SUCCINATE DEHYDROGENASE SUBUNIT 6, MITOCHONDRIAL"/>
    <property type="match status" value="1"/>
</dbReference>
<reference evidence="2 3" key="1">
    <citation type="submission" date="2016-03" db="EMBL/GenBank/DDBJ databases">
        <title>Mechanisms controlling the formation of the plant cell surface in tip-growing cells are functionally conserved among land plants.</title>
        <authorList>
            <person name="Honkanen S."/>
            <person name="Jones V.A."/>
            <person name="Morieri G."/>
            <person name="Champion C."/>
            <person name="Hetherington A.J."/>
            <person name="Kelly S."/>
            <person name="Saint-Marcoux D."/>
            <person name="Proust H."/>
            <person name="Prescott H."/>
            <person name="Dolan L."/>
        </authorList>
    </citation>
    <scope>NUCLEOTIDE SEQUENCE [LARGE SCALE GENOMIC DNA]</scope>
    <source>
        <strain evidence="3">cv. Tak-1 and cv. Tak-2</strain>
        <tissue evidence="2">Whole gametophyte</tissue>
    </source>
</reference>
<dbReference type="GO" id="GO:0045273">
    <property type="term" value="C:respiratory chain complex II (succinate dehydrogenase)"/>
    <property type="evidence" value="ECO:0007669"/>
    <property type="project" value="InterPro"/>
</dbReference>
<reference evidence="1" key="2">
    <citation type="journal article" date="2019" name="Curr. Biol.">
        <title>Chromatin organization in early land plants reveals an ancestral association between H3K27me3, transposons, and constitutive heterochromatin.</title>
        <authorList>
            <person name="Montgomery S.A."/>
            <person name="Tanizawa Y."/>
            <person name="Galik B."/>
            <person name="Wang N."/>
            <person name="Ito T."/>
            <person name="Mochizuki T."/>
            <person name="Akimcheva S."/>
            <person name="Bowman J."/>
            <person name="Cognat V."/>
            <person name="Drouard L."/>
            <person name="Ekker H."/>
            <person name="Houng S."/>
            <person name="Kohchi T."/>
            <person name="Lin S."/>
            <person name="Liu L.D."/>
            <person name="Nakamura Y."/>
            <person name="Valeeva L.R."/>
            <person name="Shakirov E.V."/>
            <person name="Shippen D.E."/>
            <person name="Wei W."/>
            <person name="Yagura M."/>
            <person name="Yamaoka S."/>
            <person name="Yamato K.T."/>
            <person name="Liu C."/>
            <person name="Berger F."/>
        </authorList>
    </citation>
    <scope>NUCLEOTIDE SEQUENCE [LARGE SCALE GENOMIC DNA]</scope>
    <source>
        <strain evidence="1">Tak-1</strain>
    </source>
</reference>
<evidence type="ECO:0000313" key="1">
    <source>
        <dbReference type="EMBL" id="BBN06632.1"/>
    </source>
</evidence>
<accession>A0A176VL72</accession>
<protein>
    <recommendedName>
        <fullName evidence="5">Succinate dehydrogenase subunit 6, mitochondrial</fullName>
    </recommendedName>
</protein>
<dbReference type="Proteomes" id="UP000077202">
    <property type="component" value="Unassembled WGS sequence"/>
</dbReference>
<dbReference type="Proteomes" id="UP001162541">
    <property type="component" value="Chromosome 3"/>
</dbReference>
<dbReference type="AlphaFoldDB" id="A0A176VL72"/>
<evidence type="ECO:0000313" key="3">
    <source>
        <dbReference type="Proteomes" id="UP000077202"/>
    </source>
</evidence>
<name>A0A176VL72_MARPO</name>
<organism evidence="2 3">
    <name type="scientific">Marchantia polymorpha subsp. ruderalis</name>
    <dbReference type="NCBI Taxonomy" id="1480154"/>
    <lineage>
        <taxon>Eukaryota</taxon>
        <taxon>Viridiplantae</taxon>
        <taxon>Streptophyta</taxon>
        <taxon>Embryophyta</taxon>
        <taxon>Marchantiophyta</taxon>
        <taxon>Marchantiopsida</taxon>
        <taxon>Marchantiidae</taxon>
        <taxon>Marchantiales</taxon>
        <taxon>Marchantiaceae</taxon>
        <taxon>Marchantia</taxon>
    </lineage>
</organism>
<sequence>MGGGEETGYQPWWAIDKAAWRERFSVFYRLASISENRTQPLKPWTEQDVEDFIKSDPVHGPRLKLVRQGAQVAAAGAVVGGLTSAGVAMRYSKNSLGAFLAFAGGAAVSWAIAEEGANLALGLYKFDCLESNLKFLDWWQAKTE</sequence>
<keyword evidence="3" id="KW-1185">Reference proteome</keyword>
<dbReference type="EMBL" id="AP019868">
    <property type="protein sequence ID" value="BBN06632.1"/>
    <property type="molecule type" value="Genomic_DNA"/>
</dbReference>
<dbReference type="EMBL" id="LVLJ01003476">
    <property type="protein sequence ID" value="OAE21317.1"/>
    <property type="molecule type" value="Genomic_DNA"/>
</dbReference>
<evidence type="ECO:0000313" key="4">
    <source>
        <dbReference type="Proteomes" id="UP001162541"/>
    </source>
</evidence>
<gene>
    <name evidence="2" type="ORF">AXG93_868s1560</name>
    <name evidence="1" type="ORF">Mp_3g22720</name>
</gene>
<evidence type="ECO:0000313" key="2">
    <source>
        <dbReference type="EMBL" id="OAE21317.1"/>
    </source>
</evidence>
<evidence type="ECO:0008006" key="5">
    <source>
        <dbReference type="Google" id="ProtNLM"/>
    </source>
</evidence>
<dbReference type="InterPro" id="IPR034574">
    <property type="entry name" value="SDH6"/>
</dbReference>
<dbReference type="PANTHER" id="PTHR36708:SF1">
    <property type="entry name" value="SUCCINATE DEHYDROGENASE SUBUNIT 6, MITOCHONDRIAL"/>
    <property type="match status" value="1"/>
</dbReference>
<reference evidence="4" key="3">
    <citation type="journal article" date="2020" name="Curr. Biol.">
        <title>Chromatin organization in early land plants reveals an ancestral association between H3K27me3, transposons, and constitutive heterochromatin.</title>
        <authorList>
            <person name="Montgomery S.A."/>
            <person name="Tanizawa Y."/>
            <person name="Galik B."/>
            <person name="Wang N."/>
            <person name="Ito T."/>
            <person name="Mochizuki T."/>
            <person name="Akimcheva S."/>
            <person name="Bowman J.L."/>
            <person name="Cognat V."/>
            <person name="Marechal-Drouard L."/>
            <person name="Ekker H."/>
            <person name="Hong S.F."/>
            <person name="Kohchi T."/>
            <person name="Lin S.S."/>
            <person name="Liu L.D."/>
            <person name="Nakamura Y."/>
            <person name="Valeeva L.R."/>
            <person name="Shakirov E.V."/>
            <person name="Shippen D.E."/>
            <person name="Wei W.L."/>
            <person name="Yagura M."/>
            <person name="Yamaoka S."/>
            <person name="Yamato K.T."/>
            <person name="Liu C."/>
            <person name="Berger F."/>
        </authorList>
    </citation>
    <scope>NUCLEOTIDE SEQUENCE [LARGE SCALE GENOMIC DNA]</scope>
    <source>
        <strain evidence="4">Tak-1</strain>
    </source>
</reference>